<evidence type="ECO:0000259" key="3">
    <source>
        <dbReference type="PROSITE" id="PS51123"/>
    </source>
</evidence>
<feature type="signal peptide" evidence="2">
    <location>
        <begin position="1"/>
        <end position="19"/>
    </location>
</feature>
<dbReference type="InterPro" id="IPR011659">
    <property type="entry name" value="WD40"/>
</dbReference>
<comment type="caution">
    <text evidence="4">The sequence shown here is derived from an EMBL/GenBank/DDBJ whole genome shotgun (WGS) entry which is preliminary data.</text>
</comment>
<dbReference type="InterPro" id="IPR011042">
    <property type="entry name" value="6-blade_b-propeller_TolB-like"/>
</dbReference>
<dbReference type="SUPFAM" id="SSF48452">
    <property type="entry name" value="TPR-like"/>
    <property type="match status" value="1"/>
</dbReference>
<evidence type="ECO:0000256" key="1">
    <source>
        <dbReference type="PROSITE-ProRule" id="PRU00473"/>
    </source>
</evidence>
<dbReference type="PROSITE" id="PS51123">
    <property type="entry name" value="OMPA_2"/>
    <property type="match status" value="1"/>
</dbReference>
<reference evidence="4 5" key="1">
    <citation type="submission" date="2019-01" db="EMBL/GenBank/DDBJ databases">
        <title>Flavobacterium sp. nov.,isolated from freshwater.</title>
        <authorList>
            <person name="Zhang R."/>
            <person name="Du Z.-J."/>
        </authorList>
    </citation>
    <scope>NUCLEOTIDE SEQUENCE [LARGE SCALE GENOMIC DNA]</scope>
    <source>
        <strain evidence="4 5">1E403</strain>
    </source>
</reference>
<dbReference type="InterPro" id="IPR050330">
    <property type="entry name" value="Bact_OuterMem_StrucFunc"/>
</dbReference>
<dbReference type="Gene3D" id="1.25.40.10">
    <property type="entry name" value="Tetratricopeptide repeat domain"/>
    <property type="match status" value="1"/>
</dbReference>
<dbReference type="SUPFAM" id="SSF103088">
    <property type="entry name" value="OmpA-like"/>
    <property type="match status" value="1"/>
</dbReference>
<dbReference type="CDD" id="cd07185">
    <property type="entry name" value="OmpA_C-like"/>
    <property type="match status" value="1"/>
</dbReference>
<dbReference type="Gene3D" id="3.30.1330.60">
    <property type="entry name" value="OmpA-like domain"/>
    <property type="match status" value="1"/>
</dbReference>
<dbReference type="GO" id="GO:0016020">
    <property type="term" value="C:membrane"/>
    <property type="evidence" value="ECO:0007669"/>
    <property type="project" value="UniProtKB-UniRule"/>
</dbReference>
<keyword evidence="4" id="KW-0282">Flagellum</keyword>
<name>A0A444GL01_9FLAO</name>
<keyword evidence="4" id="KW-0966">Cell projection</keyword>
<dbReference type="Gene3D" id="2.120.10.30">
    <property type="entry name" value="TolB, C-terminal domain"/>
    <property type="match status" value="1"/>
</dbReference>
<protein>
    <submittedName>
        <fullName evidence="4">Flagellar motor protein MotB</fullName>
    </submittedName>
</protein>
<sequence>MKRKLLITLLMAFSASLYSQQAKIGRANKSYENFAYIDAIKTYERIVAKGYKSADMLKKLGNSYYFNAELEKANKWYQELFTLKEDIEPEYYFRYSQTLKAMRDYEKSDKMLDAFNAKSSNDSRGKLYEKNKDYLKVIETNSGRFQVVDAGINSGFSEYGAALFGNKLIFTSSRNPEGPLSIQRWSNQAYTGLYEAVINDKGELQSPKRFAISIDTKFNESSPAFTKDSTTIYFTRNNFNKGKVQKDKTNAILLKIYKAKITKDGKFSDVTELPFTSNDYSTAHPVLSPDEKTMYFTSNMPGSLGQSDLYKVAISSDGSFGKPINLGNKINTEGKETFPFLSDENELYFSSDGHPGLGGLDVFVSKLSHDGSFGEVMNVGKPVNSPIDDFAFYINTKTRNGFFSSNREGGKGYDDIYKFKEVKILPTEHLLLGLITSETTGEILLGVKLTVYDEKMNKIKEIYSTKEGYILGGLKGGEKYYVRAELNDYTTIELPVAMHKDGSKTELPIAMEKTVIPVKVGDDLAKVFKIKIIYFDLNKADIRPDAALDLAKIVDVMKENPKMRIDVRSHTDSRYFRKPNQALSDKRAKTTIAWMKAQGIQANRLTGRGYGEMQPVNKCKDGVPCTEDEYQLNRRSEFIIKAL</sequence>
<feature type="domain" description="OmpA-like" evidence="3">
    <location>
        <begin position="522"/>
        <end position="643"/>
    </location>
</feature>
<dbReference type="AlphaFoldDB" id="A0A444GL01"/>
<dbReference type="Pfam" id="PF07676">
    <property type="entry name" value="PD40"/>
    <property type="match status" value="3"/>
</dbReference>
<gene>
    <name evidence="4" type="ORF">EPI11_18535</name>
</gene>
<keyword evidence="4" id="KW-0969">Cilium</keyword>
<dbReference type="PANTHER" id="PTHR30329">
    <property type="entry name" value="STATOR ELEMENT OF FLAGELLAR MOTOR COMPLEX"/>
    <property type="match status" value="1"/>
</dbReference>
<dbReference type="InterPro" id="IPR006665">
    <property type="entry name" value="OmpA-like"/>
</dbReference>
<accession>A0A444GL01</accession>
<dbReference type="EMBL" id="SBII01000019">
    <property type="protein sequence ID" value="RWW91685.1"/>
    <property type="molecule type" value="Genomic_DNA"/>
</dbReference>
<dbReference type="OrthoDB" id="9809364at2"/>
<evidence type="ECO:0000313" key="4">
    <source>
        <dbReference type="EMBL" id="RWW91685.1"/>
    </source>
</evidence>
<proteinExistence type="predicted"/>
<evidence type="ECO:0000313" key="5">
    <source>
        <dbReference type="Proteomes" id="UP000287527"/>
    </source>
</evidence>
<dbReference type="PANTHER" id="PTHR30329:SF21">
    <property type="entry name" value="LIPOPROTEIN YIAD-RELATED"/>
    <property type="match status" value="1"/>
</dbReference>
<dbReference type="SUPFAM" id="SSF82171">
    <property type="entry name" value="DPP6 N-terminal domain-like"/>
    <property type="match status" value="1"/>
</dbReference>
<keyword evidence="2" id="KW-0732">Signal</keyword>
<dbReference type="RefSeq" id="WP_128391487.1">
    <property type="nucleotide sequence ID" value="NZ_SBII01000019.1"/>
</dbReference>
<dbReference type="Pfam" id="PF00691">
    <property type="entry name" value="OmpA"/>
    <property type="match status" value="1"/>
</dbReference>
<dbReference type="InterPro" id="IPR011990">
    <property type="entry name" value="TPR-like_helical_dom_sf"/>
</dbReference>
<dbReference type="Proteomes" id="UP000287527">
    <property type="component" value="Unassembled WGS sequence"/>
</dbReference>
<keyword evidence="5" id="KW-1185">Reference proteome</keyword>
<organism evidence="4 5">
    <name type="scientific">Flavobacterium cerinum</name>
    <dbReference type="NCBI Taxonomy" id="2502784"/>
    <lineage>
        <taxon>Bacteria</taxon>
        <taxon>Pseudomonadati</taxon>
        <taxon>Bacteroidota</taxon>
        <taxon>Flavobacteriia</taxon>
        <taxon>Flavobacteriales</taxon>
        <taxon>Flavobacteriaceae</taxon>
        <taxon>Flavobacterium</taxon>
    </lineage>
</organism>
<feature type="chain" id="PRO_5019216410" evidence="2">
    <location>
        <begin position="20"/>
        <end position="643"/>
    </location>
</feature>
<dbReference type="InterPro" id="IPR036737">
    <property type="entry name" value="OmpA-like_sf"/>
</dbReference>
<evidence type="ECO:0000256" key="2">
    <source>
        <dbReference type="SAM" id="SignalP"/>
    </source>
</evidence>
<keyword evidence="1" id="KW-0472">Membrane</keyword>